<evidence type="ECO:0000313" key="3">
    <source>
        <dbReference type="Proteomes" id="UP000286351"/>
    </source>
</evidence>
<feature type="compositionally biased region" description="Basic and acidic residues" evidence="1">
    <location>
        <begin position="11"/>
        <end position="34"/>
    </location>
</feature>
<evidence type="ECO:0000256" key="1">
    <source>
        <dbReference type="SAM" id="MobiDB-lite"/>
    </source>
</evidence>
<dbReference type="AlphaFoldDB" id="A0A423JL59"/>
<dbReference type="EMBL" id="MOBO01000012">
    <property type="protein sequence ID" value="RON38436.1"/>
    <property type="molecule type" value="Genomic_DNA"/>
</dbReference>
<comment type="caution">
    <text evidence="2">The sequence shown here is derived from an EMBL/GenBank/DDBJ whole genome shotgun (WGS) entry which is preliminary data.</text>
</comment>
<accession>A0A423JL59</accession>
<proteinExistence type="predicted"/>
<protein>
    <submittedName>
        <fullName evidence="2">Uncharacterized protein</fullName>
    </submittedName>
</protein>
<organism evidence="2 3">
    <name type="scientific">Pseudomonas brassicacearum</name>
    <dbReference type="NCBI Taxonomy" id="930166"/>
    <lineage>
        <taxon>Bacteria</taxon>
        <taxon>Pseudomonadati</taxon>
        <taxon>Pseudomonadota</taxon>
        <taxon>Gammaproteobacteria</taxon>
        <taxon>Pseudomonadales</taxon>
        <taxon>Pseudomonadaceae</taxon>
        <taxon>Pseudomonas</taxon>
    </lineage>
</organism>
<gene>
    <name evidence="2" type="ORF">BK664_13930</name>
</gene>
<name>A0A423JL59_9PSED</name>
<dbReference type="Proteomes" id="UP000286351">
    <property type="component" value="Unassembled WGS sequence"/>
</dbReference>
<evidence type="ECO:0000313" key="2">
    <source>
        <dbReference type="EMBL" id="RON38436.1"/>
    </source>
</evidence>
<sequence>MIRTAIYTKKRGAERPDFMKTDRSNDEKPVERDSGYAGGSILSSTRFAVISATMMLFEMPNRA</sequence>
<reference evidence="2 3" key="1">
    <citation type="submission" date="2016-10" db="EMBL/GenBank/DDBJ databases">
        <title>Comparative genome analysis of multiple Pseudomonas spp. focuses on biocontrol and plant growth promoting traits.</title>
        <authorList>
            <person name="Tao X.-Y."/>
            <person name="Taylor C.G."/>
        </authorList>
    </citation>
    <scope>NUCLEOTIDE SEQUENCE [LARGE SCALE GENOMIC DNA]</scope>
    <source>
        <strain evidence="2 3">38D4</strain>
    </source>
</reference>
<feature type="region of interest" description="Disordered" evidence="1">
    <location>
        <begin position="1"/>
        <end position="37"/>
    </location>
</feature>